<protein>
    <submittedName>
        <fullName evidence="1">Uncharacterized protein</fullName>
    </submittedName>
</protein>
<evidence type="ECO:0000313" key="2">
    <source>
        <dbReference type="Proteomes" id="UP000029367"/>
    </source>
</evidence>
<dbReference type="Proteomes" id="UP000029367">
    <property type="component" value="Segment"/>
</dbReference>
<name>A0A088FAB2_9CAUD</name>
<dbReference type="EMBL" id="KM247287">
    <property type="protein sequence ID" value="AIM40511.1"/>
    <property type="molecule type" value="Genomic_DNA"/>
</dbReference>
<dbReference type="KEGG" id="vg:22277658"/>
<dbReference type="RefSeq" id="YP_009101358.1">
    <property type="nucleotide sequence ID" value="NC_025445.1"/>
</dbReference>
<reference evidence="1 2" key="1">
    <citation type="submission" date="2014-07" db="EMBL/GenBank/DDBJ databases">
        <title>Synergy as a Rationale for Phage Therapy using Phage Cocktails.</title>
        <authorList>
            <person name="Schmerer M."/>
            <person name="Molineux I.J."/>
            <person name="Bull J.J."/>
        </authorList>
    </citation>
    <scope>NUCLEOTIDE SEQUENCE [LARGE SCALE GENOMIC DNA]</scope>
</reference>
<evidence type="ECO:0000313" key="1">
    <source>
        <dbReference type="EMBL" id="AIM40511.1"/>
    </source>
</evidence>
<keyword evidence="2" id="KW-1185">Reference proteome</keyword>
<proteinExistence type="predicted"/>
<sequence length="171" mass="18647">MAINFATFDKQQFEVTKRLAAEIDERPEVSDVIEFRGGFLPKMTYVAAIKAGRLDMVDIIPPTRTGAIIARNITLLAGLGTKSLDAAGETERAVQLRMAATLAIRFACEETVHASYHDWYQACENVPADLSETHASVLFAGEVLDAMLQQLKEGLGELLAAASEVKRATLH</sequence>
<dbReference type="GeneID" id="22277658"/>
<accession>A0A088FAB2</accession>
<organism evidence="1 2">
    <name type="scientific">Escherichia phage J8-65</name>
    <dbReference type="NCBI Taxonomy" id="1536597"/>
    <lineage>
        <taxon>Viruses</taxon>
        <taxon>Duplodnaviria</taxon>
        <taxon>Heunggongvirae</taxon>
        <taxon>Uroviricota</taxon>
        <taxon>Caudoviricetes</taxon>
        <taxon>Autographivirales</taxon>
        <taxon>Autoscriptoviridae</taxon>
        <taxon>Stentvirinae</taxon>
        <taxon>Bonnellvirus</taxon>
        <taxon>Bonnellvirus smaasur</taxon>
        <taxon>Bonnellvirus J865</taxon>
    </lineage>
</organism>